<feature type="domain" description="Phospholipase C/D" evidence="1">
    <location>
        <begin position="6"/>
        <end position="91"/>
    </location>
</feature>
<name>A0A5R9GGE8_9BACL</name>
<keyword evidence="3" id="KW-1185">Reference proteome</keyword>
<gene>
    <name evidence="2" type="ORF">FE782_10405</name>
</gene>
<protein>
    <submittedName>
        <fullName evidence="2">Zinc dependent phospholipase C family protein</fullName>
    </submittedName>
</protein>
<dbReference type="InterPro" id="IPR029002">
    <property type="entry name" value="PLPC/GPLD1"/>
</dbReference>
<dbReference type="AlphaFoldDB" id="A0A5R9GGE8"/>
<comment type="caution">
    <text evidence="2">The sequence shown here is derived from an EMBL/GenBank/DDBJ whole genome shotgun (WGS) entry which is preliminary data.</text>
</comment>
<sequence length="207" mass="24144">MGSRVMHFIIGELVASNLDAFKNKGDFLIGSIAPDAAFTFERKATTHYFEGDADRKTRQVNYRRYMDSYLSSARDDYSLGYLTHLVADHVWMESIYYPYELKPKQDADPTFLHKWYSDFSKLNTKLLSHYNMGYLQDWLKIDGSPKEIEGVAKDDLQKLVETMYGDFDRIECHMDCELEVYRLDDILAYIDRSKSKAIAVIEELLAR</sequence>
<dbReference type="EMBL" id="VCIW01000005">
    <property type="protein sequence ID" value="TLS52374.1"/>
    <property type="molecule type" value="Genomic_DNA"/>
</dbReference>
<evidence type="ECO:0000259" key="1">
    <source>
        <dbReference type="Pfam" id="PF00882"/>
    </source>
</evidence>
<evidence type="ECO:0000313" key="3">
    <source>
        <dbReference type="Proteomes" id="UP000309676"/>
    </source>
</evidence>
<dbReference type="RefSeq" id="WP_138194030.1">
    <property type="nucleotide sequence ID" value="NZ_VCIW01000005.1"/>
</dbReference>
<accession>A0A5R9GGE8</accession>
<dbReference type="Proteomes" id="UP000309676">
    <property type="component" value="Unassembled WGS sequence"/>
</dbReference>
<reference evidence="2 3" key="1">
    <citation type="submission" date="2019-05" db="EMBL/GenBank/DDBJ databases">
        <authorList>
            <person name="Narsing Rao M.P."/>
            <person name="Li W.J."/>
        </authorList>
    </citation>
    <scope>NUCLEOTIDE SEQUENCE [LARGE SCALE GENOMIC DNA]</scope>
    <source>
        <strain evidence="2 3">SYSU_K30003</strain>
    </source>
</reference>
<proteinExistence type="predicted"/>
<dbReference type="OrthoDB" id="9810012at2"/>
<organism evidence="2 3">
    <name type="scientific">Paenibacillus antri</name>
    <dbReference type="NCBI Taxonomy" id="2582848"/>
    <lineage>
        <taxon>Bacteria</taxon>
        <taxon>Bacillati</taxon>
        <taxon>Bacillota</taxon>
        <taxon>Bacilli</taxon>
        <taxon>Bacillales</taxon>
        <taxon>Paenibacillaceae</taxon>
        <taxon>Paenibacillus</taxon>
    </lineage>
</organism>
<dbReference type="Pfam" id="PF00882">
    <property type="entry name" value="Zn_dep_PLPC"/>
    <property type="match status" value="1"/>
</dbReference>
<evidence type="ECO:0000313" key="2">
    <source>
        <dbReference type="EMBL" id="TLS52374.1"/>
    </source>
</evidence>